<comment type="pathway">
    <text evidence="4 19">Cofactor biosynthesis; riboflavin biosynthesis; 5-amino-6-(D-ribitylamino)uracil from GTP: step 1/4.</text>
</comment>
<dbReference type="InterPro" id="IPR000422">
    <property type="entry name" value="DHBP_synthase_RibB"/>
</dbReference>
<evidence type="ECO:0000256" key="14">
    <source>
        <dbReference type="ARBA" id="ARBA00023211"/>
    </source>
</evidence>
<evidence type="ECO:0000256" key="8">
    <source>
        <dbReference type="ARBA" id="ARBA00022723"/>
    </source>
</evidence>
<feature type="active site" description="Nucleophile; for GTP cyclohydrolase activity" evidence="19">
    <location>
        <position position="353"/>
    </location>
</feature>
<dbReference type="PANTHER" id="PTHR21327:SF18">
    <property type="entry name" value="3,4-DIHYDROXY-2-BUTANONE 4-PHOSPHATE SYNTHASE"/>
    <property type="match status" value="1"/>
</dbReference>
<dbReference type="NCBIfam" id="NF006803">
    <property type="entry name" value="PRK09311.1"/>
    <property type="match status" value="1"/>
</dbReference>
<sequence length="436" mass="47068">MTTGRFAGAVSKDPGDRLAAGAASAVWSAVRALAAGGMVIVADDVERENEGDLVMAAEFATVDDLDFLVRYSTGIICVPMLGDRLDALRLPPMVRDNEDTHDTAFTVSVDHRSTTTGVSAVDRSRTIRALADPRAAATDFRRPGHVFPLRYREGGVLSRPGHTEASIDLLRLAGLSEVAVIGEIVGAAGQMAHGPELAAFAREHNLPMLTVADLIEYRRATERLVALAGSSWLPTRFGEFRAHAYRSLVDGTEHLALVMGDVHDPARSEILVRMHSECLTGDVVGSLRCDCGTQFERALTEIATEGCGVMVYLRGHEGRGIGLGYKLRAYTLQESGRDTVDANTDLGLPVDARTYEVGASILAALGISRVRLITNNPAKCVELEQRGIAVAERVSLPSTVTESNLSYLRAKRDRMGHKLDLPEPPHDRQVLVDLLN</sequence>
<dbReference type="GO" id="GO:0030145">
    <property type="term" value="F:manganese ion binding"/>
    <property type="evidence" value="ECO:0007669"/>
    <property type="project" value="UniProtKB-UniRule"/>
</dbReference>
<dbReference type="InterPro" id="IPR000926">
    <property type="entry name" value="RibA"/>
</dbReference>
<evidence type="ECO:0000256" key="13">
    <source>
        <dbReference type="ARBA" id="ARBA00023134"/>
    </source>
</evidence>
<keyword evidence="13 19" id="KW-0342">GTP-binding</keyword>
<dbReference type="GO" id="GO:0000287">
    <property type="term" value="F:magnesium ion binding"/>
    <property type="evidence" value="ECO:0007669"/>
    <property type="project" value="UniProtKB-UniRule"/>
</dbReference>
<evidence type="ECO:0000256" key="15">
    <source>
        <dbReference type="ARBA" id="ARBA00023239"/>
    </source>
</evidence>
<keyword evidence="12 19" id="KW-0460">Magnesium</keyword>
<comment type="cofactor">
    <cofactor evidence="19">
        <name>Zn(2+)</name>
        <dbReference type="ChEBI" id="CHEBI:29105"/>
    </cofactor>
    <text evidence="19">Binds 1 zinc ion per subunit.</text>
</comment>
<evidence type="ECO:0000256" key="9">
    <source>
        <dbReference type="ARBA" id="ARBA00022741"/>
    </source>
</evidence>
<feature type="binding site" evidence="19">
    <location>
        <position position="289"/>
    </location>
    <ligand>
        <name>Zn(2+)</name>
        <dbReference type="ChEBI" id="CHEBI:29105"/>
        <note>catalytic</note>
    </ligand>
</feature>
<dbReference type="GO" id="GO:0005829">
    <property type="term" value="C:cytosol"/>
    <property type="evidence" value="ECO:0007669"/>
    <property type="project" value="TreeGrafter"/>
</dbReference>
<feature type="binding site" evidence="19">
    <location>
        <position position="183"/>
    </location>
    <ligand>
        <name>D-ribulose 5-phosphate</name>
        <dbReference type="ChEBI" id="CHEBI:58121"/>
    </ligand>
</feature>
<evidence type="ECO:0000256" key="6">
    <source>
        <dbReference type="ARBA" id="ARBA00005520"/>
    </source>
</evidence>
<comment type="pathway">
    <text evidence="5 19">Cofactor biosynthesis; riboflavin biosynthesis; 2-hydroxy-3-oxobutyl phosphate from D-ribulose 5-phosphate: step 1/1.</text>
</comment>
<keyword evidence="8 19" id="KW-0479">Metal-binding</keyword>
<dbReference type="EC" id="3.5.4.25" evidence="19"/>
<evidence type="ECO:0000259" key="20">
    <source>
        <dbReference type="Pfam" id="PF00925"/>
    </source>
</evidence>
<dbReference type="NCBIfam" id="TIGR00505">
    <property type="entry name" value="ribA"/>
    <property type="match status" value="1"/>
</dbReference>
<feature type="binding site" evidence="19">
    <location>
        <begin position="317"/>
        <end position="319"/>
    </location>
    <ligand>
        <name>GTP</name>
        <dbReference type="ChEBI" id="CHEBI:37565"/>
    </ligand>
</feature>
<dbReference type="PANTHER" id="PTHR21327">
    <property type="entry name" value="GTP CYCLOHYDROLASE II-RELATED"/>
    <property type="match status" value="1"/>
</dbReference>
<comment type="catalytic activity">
    <reaction evidence="18 19">
        <text>GTP + 4 H2O = 2,5-diamino-6-hydroxy-4-(5-phosphoribosylamino)-pyrimidine + formate + 2 phosphate + 3 H(+)</text>
        <dbReference type="Rhea" id="RHEA:23704"/>
        <dbReference type="ChEBI" id="CHEBI:15377"/>
        <dbReference type="ChEBI" id="CHEBI:15378"/>
        <dbReference type="ChEBI" id="CHEBI:15740"/>
        <dbReference type="ChEBI" id="CHEBI:37565"/>
        <dbReference type="ChEBI" id="CHEBI:43474"/>
        <dbReference type="ChEBI" id="CHEBI:58614"/>
        <dbReference type="EC" id="3.5.4.25"/>
    </reaction>
</comment>
<proteinExistence type="inferred from homology"/>
<evidence type="ECO:0000256" key="7">
    <source>
        <dbReference type="ARBA" id="ARBA00022619"/>
    </source>
</evidence>
<dbReference type="InterPro" id="IPR016299">
    <property type="entry name" value="Riboflavin_synth_RibBA"/>
</dbReference>
<feature type="region of interest" description="GTP cyclohydrolase II" evidence="19">
    <location>
        <begin position="221"/>
        <end position="436"/>
    </location>
</feature>
<feature type="binding site" evidence="19">
    <location>
        <position position="374"/>
    </location>
    <ligand>
        <name>GTP</name>
        <dbReference type="ChEBI" id="CHEBI:37565"/>
    </ligand>
</feature>
<feature type="site" description="Essential for DHBP synthase activity" evidence="19">
    <location>
        <position position="145"/>
    </location>
</feature>
<comment type="function">
    <text evidence="3 19">Catalyzes the conversion of D-ribulose 5-phosphate to formate and 3,4-dihydroxy-2-butanone 4-phosphate.</text>
</comment>
<dbReference type="FunFam" id="3.90.870.10:FF:000001">
    <property type="entry name" value="Riboflavin biosynthesis protein RibBA"/>
    <property type="match status" value="1"/>
</dbReference>
<dbReference type="HAMAP" id="MF_00180">
    <property type="entry name" value="RibB"/>
    <property type="match status" value="1"/>
</dbReference>
<comment type="similarity">
    <text evidence="6 19">In the N-terminal section; belongs to the DHBP synthase family.</text>
</comment>
<feature type="binding site" evidence="19">
    <location>
        <begin position="47"/>
        <end position="48"/>
    </location>
    <ligand>
        <name>D-ribulose 5-phosphate</name>
        <dbReference type="ChEBI" id="CHEBI:58121"/>
    </ligand>
</feature>
<dbReference type="GO" id="GO:0003935">
    <property type="term" value="F:GTP cyclohydrolase II activity"/>
    <property type="evidence" value="ECO:0007669"/>
    <property type="project" value="UniProtKB-UniRule"/>
</dbReference>
<dbReference type="InterPro" id="IPR036144">
    <property type="entry name" value="RibA-like_sf"/>
</dbReference>
<evidence type="ECO:0000256" key="12">
    <source>
        <dbReference type="ARBA" id="ARBA00022842"/>
    </source>
</evidence>
<comment type="catalytic activity">
    <reaction evidence="1 19">
        <text>D-ribulose 5-phosphate = (2S)-2-hydroxy-3-oxobutyl phosphate + formate + H(+)</text>
        <dbReference type="Rhea" id="RHEA:18457"/>
        <dbReference type="ChEBI" id="CHEBI:15378"/>
        <dbReference type="ChEBI" id="CHEBI:15740"/>
        <dbReference type="ChEBI" id="CHEBI:58121"/>
        <dbReference type="ChEBI" id="CHEBI:58830"/>
        <dbReference type="EC" id="4.1.99.12"/>
    </reaction>
</comment>
<dbReference type="GO" id="GO:0005525">
    <property type="term" value="F:GTP binding"/>
    <property type="evidence" value="ECO:0007669"/>
    <property type="project" value="UniProtKB-KW"/>
</dbReference>
<comment type="similarity">
    <text evidence="19">In the C-terminal section; belongs to the GTP cyclohydrolase II family.</text>
</comment>
<evidence type="ECO:0000256" key="1">
    <source>
        <dbReference type="ARBA" id="ARBA00000141"/>
    </source>
</evidence>
<feature type="binding site" evidence="19">
    <location>
        <position position="379"/>
    </location>
    <ligand>
        <name>GTP</name>
        <dbReference type="ChEBI" id="CHEBI:37565"/>
    </ligand>
</feature>
<comment type="cofactor">
    <cofactor evidence="2">
        <name>Mn(2+)</name>
        <dbReference type="ChEBI" id="CHEBI:29035"/>
    </cofactor>
</comment>
<feature type="site" description="Essential for DHBP synthase activity" evidence="19">
    <location>
        <position position="183"/>
    </location>
</feature>
<keyword evidence="15 19" id="KW-0456">Lyase</keyword>
<comment type="function">
    <text evidence="17 19">Catalyzes the conversion of GTP to 2,5-diamino-6-ribosylamino-4(3H)-pyrimidinone 5'-phosphate (DARP), formate and pyrophosphate.</text>
</comment>
<keyword evidence="9 19" id="KW-0547">Nucleotide-binding</keyword>
<dbReference type="SUPFAM" id="SSF142695">
    <property type="entry name" value="RibA-like"/>
    <property type="match status" value="1"/>
</dbReference>
<dbReference type="Pfam" id="PF00926">
    <property type="entry name" value="DHBP_synthase"/>
    <property type="match status" value="1"/>
</dbReference>
<dbReference type="SUPFAM" id="SSF55821">
    <property type="entry name" value="YrdC/RibB"/>
    <property type="match status" value="1"/>
</dbReference>
<accession>A0A7I7UNV4</accession>
<dbReference type="NCBIfam" id="NF001591">
    <property type="entry name" value="PRK00393.1"/>
    <property type="match status" value="1"/>
</dbReference>
<evidence type="ECO:0000256" key="3">
    <source>
        <dbReference type="ARBA" id="ARBA00002284"/>
    </source>
</evidence>
<name>A0A7I7UNV4_MYCPV</name>
<evidence type="ECO:0000256" key="16">
    <source>
        <dbReference type="ARBA" id="ARBA00023268"/>
    </source>
</evidence>
<dbReference type="InterPro" id="IPR017945">
    <property type="entry name" value="DHBP_synth_RibB-like_a/b_dom"/>
</dbReference>
<keyword evidence="16 19" id="KW-0511">Multifunctional enzyme</keyword>
<dbReference type="Proteomes" id="UP000467252">
    <property type="component" value="Chromosome"/>
</dbReference>
<keyword evidence="22" id="KW-1185">Reference proteome</keyword>
<evidence type="ECO:0000256" key="2">
    <source>
        <dbReference type="ARBA" id="ARBA00001936"/>
    </source>
</evidence>
<evidence type="ECO:0000313" key="22">
    <source>
        <dbReference type="Proteomes" id="UP000467252"/>
    </source>
</evidence>
<dbReference type="HAMAP" id="MF_00179">
    <property type="entry name" value="RibA"/>
    <property type="match status" value="1"/>
</dbReference>
<dbReference type="CDD" id="cd00641">
    <property type="entry name" value="GTP_cyclohydro2"/>
    <property type="match status" value="1"/>
</dbReference>
<dbReference type="HAMAP" id="MF_01283">
    <property type="entry name" value="RibBA"/>
    <property type="match status" value="1"/>
</dbReference>
<protein>
    <recommendedName>
        <fullName evidence="19">Riboflavin biosynthesis protein RibBA</fullName>
    </recommendedName>
    <domain>
        <recommendedName>
            <fullName evidence="19">3,4-dihydroxy-2-butanone 4-phosphate synthase</fullName>
            <shortName evidence="19">DHBP synthase</shortName>
            <ecNumber evidence="19">4.1.99.12</ecNumber>
        </recommendedName>
    </domain>
    <domain>
        <recommendedName>
            <fullName evidence="19">GTP cyclohydrolase-2</fullName>
            <ecNumber evidence="19">3.5.4.25</ecNumber>
        </recommendedName>
        <alternativeName>
            <fullName evidence="19">GTP cyclohydrolase II</fullName>
        </alternativeName>
    </domain>
</protein>
<dbReference type="GO" id="GO:0009231">
    <property type="term" value="P:riboflavin biosynthetic process"/>
    <property type="evidence" value="ECO:0007669"/>
    <property type="project" value="UniProtKB-UniRule"/>
</dbReference>
<evidence type="ECO:0000256" key="5">
    <source>
        <dbReference type="ARBA" id="ARBA00004904"/>
    </source>
</evidence>
<dbReference type="GO" id="GO:0008686">
    <property type="term" value="F:3,4-dihydroxy-2-butanone-4-phosphate synthase activity"/>
    <property type="evidence" value="ECO:0007669"/>
    <property type="project" value="UniProtKB-UniRule"/>
</dbReference>
<feature type="region of interest" description="DHBP synthase" evidence="19">
    <location>
        <begin position="1"/>
        <end position="220"/>
    </location>
</feature>
<feature type="domain" description="GTP cyclohydrolase II" evidence="20">
    <location>
        <begin position="232"/>
        <end position="394"/>
    </location>
</feature>
<organism evidence="21 22">
    <name type="scientific">Mycolicibacterium pulveris</name>
    <name type="common">Mycobacterium pulveris</name>
    <dbReference type="NCBI Taxonomy" id="36813"/>
    <lineage>
        <taxon>Bacteria</taxon>
        <taxon>Bacillati</taxon>
        <taxon>Actinomycetota</taxon>
        <taxon>Actinomycetes</taxon>
        <taxon>Mycobacteriales</taxon>
        <taxon>Mycobacteriaceae</taxon>
        <taxon>Mycolicibacterium</taxon>
    </lineage>
</organism>
<evidence type="ECO:0000256" key="19">
    <source>
        <dbReference type="HAMAP-Rule" id="MF_01283"/>
    </source>
</evidence>
<evidence type="ECO:0000256" key="11">
    <source>
        <dbReference type="ARBA" id="ARBA00022833"/>
    </source>
</evidence>
<gene>
    <name evidence="21" type="primary">ribA</name>
    <name evidence="19" type="synonym">ribBA</name>
    <name evidence="21" type="ORF">MPUL_42360</name>
</gene>
<comment type="cofactor">
    <cofactor evidence="19">
        <name>Mg(2+)</name>
        <dbReference type="ChEBI" id="CHEBI:18420"/>
    </cofactor>
    <cofactor evidence="19">
        <name>Mn(2+)</name>
        <dbReference type="ChEBI" id="CHEBI:29035"/>
    </cofactor>
    <text evidence="19">Binds 2 divalent metal cations per subunit. Magnesium or manganese.</text>
</comment>
<feature type="binding site" evidence="19">
    <location>
        <position position="294"/>
    </location>
    <ligand>
        <name>GTP</name>
        <dbReference type="ChEBI" id="CHEBI:37565"/>
    </ligand>
</feature>
<dbReference type="Gene3D" id="3.90.870.10">
    <property type="entry name" value="DHBP synthase"/>
    <property type="match status" value="1"/>
</dbReference>
<keyword evidence="11 19" id="KW-0862">Zinc</keyword>
<feature type="binding site" evidence="19">
    <location>
        <position position="291"/>
    </location>
    <ligand>
        <name>Zn(2+)</name>
        <dbReference type="ChEBI" id="CHEBI:29105"/>
        <note>catalytic</note>
    </ligand>
</feature>
<feature type="active site" description="Proton acceptor; for GTP cyclohydrolase activity" evidence="19">
    <location>
        <position position="351"/>
    </location>
</feature>
<dbReference type="EC" id="4.1.99.12" evidence="19"/>
<reference evidence="21 22" key="1">
    <citation type="journal article" date="2019" name="Emerg. Microbes Infect.">
        <title>Comprehensive subspecies identification of 175 nontuberculous mycobacteria species based on 7547 genomic profiles.</title>
        <authorList>
            <person name="Matsumoto Y."/>
            <person name="Kinjo T."/>
            <person name="Motooka D."/>
            <person name="Nabeya D."/>
            <person name="Jung N."/>
            <person name="Uechi K."/>
            <person name="Horii T."/>
            <person name="Iida T."/>
            <person name="Fujita J."/>
            <person name="Nakamura S."/>
        </authorList>
    </citation>
    <scope>NUCLEOTIDE SEQUENCE [LARGE SCALE GENOMIC DNA]</scope>
    <source>
        <strain evidence="21 22">JCM 6370</strain>
    </source>
</reference>
<dbReference type="GO" id="GO:0008270">
    <property type="term" value="F:zinc ion binding"/>
    <property type="evidence" value="ECO:0007669"/>
    <property type="project" value="UniProtKB-UniRule"/>
</dbReference>
<feature type="binding site" evidence="19">
    <location>
        <position position="48"/>
    </location>
    <ligand>
        <name>Mg(2+)</name>
        <dbReference type="ChEBI" id="CHEBI:18420"/>
        <label>1</label>
    </ligand>
</feature>
<evidence type="ECO:0000256" key="17">
    <source>
        <dbReference type="ARBA" id="ARBA00043932"/>
    </source>
</evidence>
<dbReference type="Pfam" id="PF00925">
    <property type="entry name" value="GTP_cyclohydro2"/>
    <property type="match status" value="1"/>
</dbReference>
<feature type="binding site" evidence="19">
    <location>
        <begin position="159"/>
        <end position="163"/>
    </location>
    <ligand>
        <name>D-ribulose 5-phosphate</name>
        <dbReference type="ChEBI" id="CHEBI:58121"/>
    </ligand>
</feature>
<dbReference type="FunFam" id="3.40.50.10990:FF:000001">
    <property type="entry name" value="Riboflavin biosynthesis protein RibBA"/>
    <property type="match status" value="1"/>
</dbReference>
<dbReference type="NCBIfam" id="TIGR00506">
    <property type="entry name" value="ribB"/>
    <property type="match status" value="1"/>
</dbReference>
<evidence type="ECO:0000256" key="10">
    <source>
        <dbReference type="ARBA" id="ARBA00022801"/>
    </source>
</evidence>
<dbReference type="AlphaFoldDB" id="A0A7I7UNV4"/>
<dbReference type="UniPathway" id="UPA00275">
    <property type="reaction ID" value="UER00399"/>
</dbReference>
<feature type="binding site" evidence="19">
    <location>
        <position position="52"/>
    </location>
    <ligand>
        <name>D-ribulose 5-phosphate</name>
        <dbReference type="ChEBI" id="CHEBI:58121"/>
    </ligand>
</feature>
<feature type="binding site" evidence="19">
    <location>
        <position position="162"/>
    </location>
    <ligand>
        <name>Mg(2+)</name>
        <dbReference type="ChEBI" id="CHEBI:18420"/>
        <label>2</label>
    </ligand>
</feature>
<dbReference type="EMBL" id="AP022599">
    <property type="protein sequence ID" value="BBY83078.1"/>
    <property type="molecule type" value="Genomic_DNA"/>
</dbReference>
<keyword evidence="10 19" id="KW-0378">Hydrolase</keyword>
<feature type="binding site" evidence="19">
    <location>
        <begin position="273"/>
        <end position="277"/>
    </location>
    <ligand>
        <name>GTP</name>
        <dbReference type="ChEBI" id="CHEBI:37565"/>
    </ligand>
</feature>
<feature type="binding site" evidence="19">
    <location>
        <position position="339"/>
    </location>
    <ligand>
        <name>GTP</name>
        <dbReference type="ChEBI" id="CHEBI:37565"/>
    </ligand>
</feature>
<dbReference type="InterPro" id="IPR032677">
    <property type="entry name" value="GTP_cyclohydro_II"/>
</dbReference>
<dbReference type="Gene3D" id="3.40.50.10990">
    <property type="entry name" value="GTP cyclohydrolase II"/>
    <property type="match status" value="1"/>
</dbReference>
<feature type="binding site" evidence="19">
    <location>
        <position position="48"/>
    </location>
    <ligand>
        <name>Mg(2+)</name>
        <dbReference type="ChEBI" id="CHEBI:18420"/>
        <label>2</label>
    </ligand>
</feature>
<keyword evidence="7 19" id="KW-0686">Riboflavin biosynthesis</keyword>
<dbReference type="PIRSF" id="PIRSF001259">
    <property type="entry name" value="RibA"/>
    <property type="match status" value="1"/>
</dbReference>
<evidence type="ECO:0000256" key="18">
    <source>
        <dbReference type="ARBA" id="ARBA00049295"/>
    </source>
</evidence>
<feature type="binding site" evidence="19">
    <location>
        <position position="278"/>
    </location>
    <ligand>
        <name>Zn(2+)</name>
        <dbReference type="ChEBI" id="CHEBI:29105"/>
        <note>catalytic</note>
    </ligand>
</feature>
<keyword evidence="14 19" id="KW-0464">Manganese</keyword>
<evidence type="ECO:0000313" key="21">
    <source>
        <dbReference type="EMBL" id="BBY83078.1"/>
    </source>
</evidence>
<evidence type="ECO:0000256" key="4">
    <source>
        <dbReference type="ARBA" id="ARBA00004853"/>
    </source>
</evidence>